<dbReference type="Gene3D" id="3.30.565.10">
    <property type="entry name" value="Histidine kinase-like ATPase, C-terminal domain"/>
    <property type="match status" value="1"/>
</dbReference>
<evidence type="ECO:0000313" key="10">
    <source>
        <dbReference type="EMBL" id="RJP56139.1"/>
    </source>
</evidence>
<dbReference type="PROSITE" id="PS50109">
    <property type="entry name" value="HIS_KIN"/>
    <property type="match status" value="1"/>
</dbReference>
<keyword evidence="6" id="KW-0472">Membrane</keyword>
<accession>A0A3A4QVM6</accession>
<dbReference type="Pfam" id="PF08448">
    <property type="entry name" value="PAS_4"/>
    <property type="match status" value="1"/>
</dbReference>
<feature type="domain" description="Histidine kinase" evidence="7">
    <location>
        <begin position="290"/>
        <end position="501"/>
    </location>
</feature>
<evidence type="ECO:0000256" key="1">
    <source>
        <dbReference type="ARBA" id="ARBA00000085"/>
    </source>
</evidence>
<dbReference type="Gene3D" id="1.10.287.130">
    <property type="match status" value="1"/>
</dbReference>
<proteinExistence type="predicted"/>
<dbReference type="PANTHER" id="PTHR42878:SF15">
    <property type="entry name" value="BACTERIOPHYTOCHROME"/>
    <property type="match status" value="1"/>
</dbReference>
<dbReference type="InterPro" id="IPR003594">
    <property type="entry name" value="HATPase_dom"/>
</dbReference>
<evidence type="ECO:0000256" key="3">
    <source>
        <dbReference type="ARBA" id="ARBA00022553"/>
    </source>
</evidence>
<dbReference type="InterPro" id="IPR036890">
    <property type="entry name" value="HATPase_C_sf"/>
</dbReference>
<dbReference type="PROSITE" id="PS50113">
    <property type="entry name" value="PAC"/>
    <property type="match status" value="1"/>
</dbReference>
<dbReference type="SMART" id="SM00388">
    <property type="entry name" value="HisKA"/>
    <property type="match status" value="1"/>
</dbReference>
<dbReference type="GO" id="GO:0000156">
    <property type="term" value="F:phosphorelay response regulator activity"/>
    <property type="evidence" value="ECO:0007669"/>
    <property type="project" value="TreeGrafter"/>
</dbReference>
<dbReference type="Gene3D" id="3.30.450.20">
    <property type="entry name" value="PAS domain"/>
    <property type="match status" value="1"/>
</dbReference>
<dbReference type="GO" id="GO:0030295">
    <property type="term" value="F:protein kinase activator activity"/>
    <property type="evidence" value="ECO:0007669"/>
    <property type="project" value="TreeGrafter"/>
</dbReference>
<dbReference type="InterPro" id="IPR013656">
    <property type="entry name" value="PAS_4"/>
</dbReference>
<name>A0A3A4QVM6_9BACT</name>
<dbReference type="EMBL" id="QZJZ01000101">
    <property type="protein sequence ID" value="RJP56139.1"/>
    <property type="molecule type" value="Genomic_DNA"/>
</dbReference>
<evidence type="ECO:0000259" key="7">
    <source>
        <dbReference type="PROSITE" id="PS50109"/>
    </source>
</evidence>
<dbReference type="InterPro" id="IPR000700">
    <property type="entry name" value="PAS-assoc_C"/>
</dbReference>
<dbReference type="Pfam" id="PF02518">
    <property type="entry name" value="HATPase_c"/>
    <property type="match status" value="1"/>
</dbReference>
<keyword evidence="5 10" id="KW-0418">Kinase</keyword>
<dbReference type="Proteomes" id="UP000266426">
    <property type="component" value="Unassembled WGS sequence"/>
</dbReference>
<dbReference type="InterPro" id="IPR035965">
    <property type="entry name" value="PAS-like_dom_sf"/>
</dbReference>
<dbReference type="Pfam" id="PF00512">
    <property type="entry name" value="HisKA"/>
    <property type="match status" value="1"/>
</dbReference>
<dbReference type="InterPro" id="IPR003661">
    <property type="entry name" value="HisK_dim/P_dom"/>
</dbReference>
<reference evidence="10 11" key="1">
    <citation type="journal article" date="2017" name="ISME J.">
        <title>Energy and carbon metabolisms in a deep terrestrial subsurface fluid microbial community.</title>
        <authorList>
            <person name="Momper L."/>
            <person name="Jungbluth S.P."/>
            <person name="Lee M.D."/>
            <person name="Amend J.P."/>
        </authorList>
    </citation>
    <scope>NUCLEOTIDE SEQUENCE [LARGE SCALE GENOMIC DNA]</scope>
    <source>
        <strain evidence="10">SURF_26</strain>
    </source>
</reference>
<organism evidence="10 11">
    <name type="scientific">Candidatus Auribacter fodinae</name>
    <dbReference type="NCBI Taxonomy" id="2093366"/>
    <lineage>
        <taxon>Bacteria</taxon>
        <taxon>Pseudomonadati</taxon>
        <taxon>Candidatus Auribacterota</taxon>
        <taxon>Candidatus Auribacteria</taxon>
        <taxon>Candidatus Auribacterales</taxon>
        <taxon>Candidatus Auribacteraceae</taxon>
        <taxon>Candidatus Auribacter</taxon>
    </lineage>
</organism>
<feature type="domain" description="PAC" evidence="9">
    <location>
        <begin position="89"/>
        <end position="145"/>
    </location>
</feature>
<gene>
    <name evidence="10" type="ORF">C4541_12845</name>
</gene>
<dbReference type="InterPro" id="IPR005467">
    <property type="entry name" value="His_kinase_dom"/>
</dbReference>
<dbReference type="InterPro" id="IPR004358">
    <property type="entry name" value="Sig_transdc_His_kin-like_C"/>
</dbReference>
<evidence type="ECO:0000259" key="8">
    <source>
        <dbReference type="PROSITE" id="PS50112"/>
    </source>
</evidence>
<dbReference type="SUPFAM" id="SSF55785">
    <property type="entry name" value="PYP-like sensor domain (PAS domain)"/>
    <property type="match status" value="1"/>
</dbReference>
<dbReference type="EC" id="2.7.13.3" evidence="2"/>
<dbReference type="InterPro" id="IPR000014">
    <property type="entry name" value="PAS"/>
</dbReference>
<dbReference type="GO" id="GO:0016020">
    <property type="term" value="C:membrane"/>
    <property type="evidence" value="ECO:0007669"/>
    <property type="project" value="UniProtKB-SubCell"/>
</dbReference>
<keyword evidence="3" id="KW-0597">Phosphoprotein</keyword>
<dbReference type="PANTHER" id="PTHR42878">
    <property type="entry name" value="TWO-COMPONENT HISTIDINE KINASE"/>
    <property type="match status" value="1"/>
</dbReference>
<dbReference type="InterPro" id="IPR036097">
    <property type="entry name" value="HisK_dim/P_sf"/>
</dbReference>
<feature type="domain" description="PAS" evidence="8">
    <location>
        <begin position="13"/>
        <end position="58"/>
    </location>
</feature>
<dbReference type="GO" id="GO:0007234">
    <property type="term" value="P:osmosensory signaling via phosphorelay pathway"/>
    <property type="evidence" value="ECO:0007669"/>
    <property type="project" value="TreeGrafter"/>
</dbReference>
<dbReference type="PROSITE" id="PS50112">
    <property type="entry name" value="PAS"/>
    <property type="match status" value="1"/>
</dbReference>
<sequence length="511" mass="57730">MKLLKGKEYQNFAMMSFLESISTSMHDIMVVDNDYIIVAANDSFLQRVGLPRDEIIGQKCYTICHNVDRPCDELNGVEHVCPFRAVIETGETVHTVHCHKSADGKPIWLDIASSPLEYRDGKVTKMVQMMIDITELAESFDSLFQSEKNYRSVVKEGKNIYATIRIGDPADSSTWELSSLNRPWCGLDLLDASYSIRELRAVQPEWSWKAFEEACLQVYLTDKNKDHVEMAVHAHDAHQAEEKWSVELFPYHEFGKSVGVQLVAQNITQDNHQHEQCEQRISNMRELLYTVTHDLKSPLVSIRGYIALVKRHLNAQQFDNAFEVAERIISVCNRMEKTILDMLELQKTGYLALKRELVSFKEIVVAAVSQLEGAIHTAGAVVSIDESFPDVYADKEKLMVVMMNLIANAVDHGGRDNLLIHVGSIIQKNGETAYYVRDNGCGIDPKYHDRLFSLFFKLDPGGTGLGLAIVQKIITIHSGKVWLESSPGNGCTFYFTLGPKSDIVPGRMFYI</sequence>
<evidence type="ECO:0000256" key="4">
    <source>
        <dbReference type="ARBA" id="ARBA00022679"/>
    </source>
</evidence>
<dbReference type="AlphaFoldDB" id="A0A3A4QVM6"/>
<protein>
    <recommendedName>
        <fullName evidence="2">histidine kinase</fullName>
        <ecNumber evidence="2">2.7.13.3</ecNumber>
    </recommendedName>
</protein>
<evidence type="ECO:0000313" key="11">
    <source>
        <dbReference type="Proteomes" id="UP000266426"/>
    </source>
</evidence>
<dbReference type="SUPFAM" id="SSF47384">
    <property type="entry name" value="Homodimeric domain of signal transducing histidine kinase"/>
    <property type="match status" value="1"/>
</dbReference>
<dbReference type="PRINTS" id="PR00344">
    <property type="entry name" value="BCTRLSENSOR"/>
</dbReference>
<dbReference type="SUPFAM" id="SSF55874">
    <property type="entry name" value="ATPase domain of HSP90 chaperone/DNA topoisomerase II/histidine kinase"/>
    <property type="match status" value="1"/>
</dbReference>
<dbReference type="SMART" id="SM00387">
    <property type="entry name" value="HATPase_c"/>
    <property type="match status" value="1"/>
</dbReference>
<dbReference type="GO" id="GO:0000155">
    <property type="term" value="F:phosphorelay sensor kinase activity"/>
    <property type="evidence" value="ECO:0007669"/>
    <property type="project" value="InterPro"/>
</dbReference>
<comment type="catalytic activity">
    <reaction evidence="1">
        <text>ATP + protein L-histidine = ADP + protein N-phospho-L-histidine.</text>
        <dbReference type="EC" id="2.7.13.3"/>
    </reaction>
</comment>
<dbReference type="InterPro" id="IPR050351">
    <property type="entry name" value="BphY/WalK/GraS-like"/>
</dbReference>
<dbReference type="CDD" id="cd00130">
    <property type="entry name" value="PAS"/>
    <property type="match status" value="1"/>
</dbReference>
<evidence type="ECO:0000256" key="5">
    <source>
        <dbReference type="ARBA" id="ARBA00022777"/>
    </source>
</evidence>
<dbReference type="NCBIfam" id="TIGR00229">
    <property type="entry name" value="sensory_box"/>
    <property type="match status" value="1"/>
</dbReference>
<dbReference type="CDD" id="cd00082">
    <property type="entry name" value="HisKA"/>
    <property type="match status" value="1"/>
</dbReference>
<comment type="caution">
    <text evidence="10">The sequence shown here is derived from an EMBL/GenBank/DDBJ whole genome shotgun (WGS) entry which is preliminary data.</text>
</comment>
<evidence type="ECO:0000256" key="6">
    <source>
        <dbReference type="ARBA" id="ARBA00023136"/>
    </source>
</evidence>
<evidence type="ECO:0000259" key="9">
    <source>
        <dbReference type="PROSITE" id="PS50113"/>
    </source>
</evidence>
<evidence type="ECO:0000256" key="2">
    <source>
        <dbReference type="ARBA" id="ARBA00012438"/>
    </source>
</evidence>
<keyword evidence="4" id="KW-0808">Transferase</keyword>